<reference evidence="1" key="2">
    <citation type="submission" date="2025-08" db="UniProtKB">
        <authorList>
            <consortium name="Ensembl"/>
        </authorList>
    </citation>
    <scope>IDENTIFICATION</scope>
    <source>
        <strain evidence="1">Guanapo</strain>
    </source>
</reference>
<dbReference type="Ensembl" id="ENSPRET00000033124.1">
    <property type="protein sequence ID" value="ENSPREP00000032752.1"/>
    <property type="gene ID" value="ENSPREG00000022203.1"/>
</dbReference>
<reference evidence="1" key="3">
    <citation type="submission" date="2025-09" db="UniProtKB">
        <authorList>
            <consortium name="Ensembl"/>
        </authorList>
    </citation>
    <scope>IDENTIFICATION</scope>
    <source>
        <strain evidence="1">Guanapo</strain>
    </source>
</reference>
<dbReference type="STRING" id="8081.ENSPREP00000032752"/>
<dbReference type="PANTHER" id="PTHR31097">
    <property type="entry name" value="SI:DKEY-276J7.1"/>
    <property type="match status" value="1"/>
</dbReference>
<organism evidence="1 2">
    <name type="scientific">Poecilia reticulata</name>
    <name type="common">Guppy</name>
    <name type="synonym">Acanthophacelus reticulatus</name>
    <dbReference type="NCBI Taxonomy" id="8081"/>
    <lineage>
        <taxon>Eukaryota</taxon>
        <taxon>Metazoa</taxon>
        <taxon>Chordata</taxon>
        <taxon>Craniata</taxon>
        <taxon>Vertebrata</taxon>
        <taxon>Euteleostomi</taxon>
        <taxon>Actinopterygii</taxon>
        <taxon>Neopterygii</taxon>
        <taxon>Teleostei</taxon>
        <taxon>Neoteleostei</taxon>
        <taxon>Acanthomorphata</taxon>
        <taxon>Ovalentaria</taxon>
        <taxon>Atherinomorphae</taxon>
        <taxon>Cyprinodontiformes</taxon>
        <taxon>Poeciliidae</taxon>
        <taxon>Poeciliinae</taxon>
        <taxon>Poecilia</taxon>
    </lineage>
</organism>
<evidence type="ECO:0000313" key="1">
    <source>
        <dbReference type="Ensembl" id="ENSPREP00000032752.1"/>
    </source>
</evidence>
<protein>
    <submittedName>
        <fullName evidence="1">Uncharacterized protein</fullName>
    </submittedName>
</protein>
<evidence type="ECO:0000313" key="2">
    <source>
        <dbReference type="Proteomes" id="UP000242638"/>
    </source>
</evidence>
<dbReference type="Pfam" id="PF17662">
    <property type="entry name" value="DUF5524"/>
    <property type="match status" value="1"/>
</dbReference>
<name>A0A3P9QF23_POERE</name>
<dbReference type="GeneTree" id="ENSGT01030000235131"/>
<dbReference type="Proteomes" id="UP000242638">
    <property type="component" value="Unassembled WGS sequence"/>
</dbReference>
<reference evidence="2" key="1">
    <citation type="submission" date="2013-11" db="EMBL/GenBank/DDBJ databases">
        <title>The genomic landscape of the Guanapo guppy.</title>
        <authorList>
            <person name="Kuenstner A."/>
            <person name="Dreyer C."/>
        </authorList>
    </citation>
    <scope>NUCLEOTIDE SEQUENCE</scope>
    <source>
        <strain evidence="2">Guanapo</strain>
    </source>
</reference>
<dbReference type="AlphaFoldDB" id="A0A3P9QF23"/>
<dbReference type="Bgee" id="ENSPREG00000022203">
    <property type="expression patterns" value="Expressed in head and 1 other cell type or tissue"/>
</dbReference>
<dbReference type="PANTHER" id="PTHR31097:SF3">
    <property type="entry name" value="SI:DKEY-276J7.1"/>
    <property type="match status" value="1"/>
</dbReference>
<proteinExistence type="predicted"/>
<sequence>INVQAFRKENSHSVGGVTGPTSQIPGLCQTATESAAVERVSGRRVGIFETDSDYVKLAKQGGHKGEPTNHRFKITDQFKKLSHGMSWWFCAFSGSKASSPDSQMKAGRRPLAAPFGTDNNSSWERETDSFSHGKEKMPLHLLLLPLFQFLSQLSFIFHLRFSSLRLEIASGFNPPEGLCCFLGIWRGKRWLRDCSSLQYSSWF</sequence>
<keyword evidence="2" id="KW-1185">Reference proteome</keyword>
<accession>A0A3P9QF23</accession>
<dbReference type="InterPro" id="IPR040247">
    <property type="entry name" value="DUF5524"/>
</dbReference>